<evidence type="ECO:0000313" key="2">
    <source>
        <dbReference type="Proteomes" id="UP000242367"/>
    </source>
</evidence>
<dbReference type="Proteomes" id="UP000242367">
    <property type="component" value="Unassembled WGS sequence"/>
</dbReference>
<dbReference type="InterPro" id="IPR029063">
    <property type="entry name" value="SAM-dependent_MTases_sf"/>
</dbReference>
<dbReference type="RefSeq" id="WP_103562251.1">
    <property type="nucleotide sequence ID" value="NZ_MTBP01000001.1"/>
</dbReference>
<dbReference type="GO" id="GO:0032259">
    <property type="term" value="P:methylation"/>
    <property type="evidence" value="ECO:0007669"/>
    <property type="project" value="UniProtKB-KW"/>
</dbReference>
<comment type="caution">
    <text evidence="1">The sequence shown here is derived from an EMBL/GenBank/DDBJ whole genome shotgun (WGS) entry which is preliminary data.</text>
</comment>
<proteinExistence type="predicted"/>
<organism evidence="1 2">
    <name type="scientific">Actinomadura rubteroloni</name>
    <dbReference type="NCBI Taxonomy" id="1926885"/>
    <lineage>
        <taxon>Bacteria</taxon>
        <taxon>Bacillati</taxon>
        <taxon>Actinomycetota</taxon>
        <taxon>Actinomycetes</taxon>
        <taxon>Streptosporangiales</taxon>
        <taxon>Thermomonosporaceae</taxon>
        <taxon>Actinomadura</taxon>
    </lineage>
</organism>
<dbReference type="PIRSF" id="PIRSF017393">
    <property type="entry name" value="MTase_SAV2177"/>
    <property type="match status" value="1"/>
</dbReference>
<dbReference type="InterPro" id="IPR006764">
    <property type="entry name" value="SAM_dep_MeTrfase_SAV2177_type"/>
</dbReference>
<name>A0A2P4UQW2_9ACTN</name>
<dbReference type="SUPFAM" id="SSF53335">
    <property type="entry name" value="S-adenosyl-L-methionine-dependent methyltransferases"/>
    <property type="match status" value="1"/>
</dbReference>
<protein>
    <submittedName>
        <fullName evidence="1">S-adenosyl methyltransferase</fullName>
    </submittedName>
</protein>
<dbReference type="GO" id="GO:0008168">
    <property type="term" value="F:methyltransferase activity"/>
    <property type="evidence" value="ECO:0007669"/>
    <property type="project" value="UniProtKB-KW"/>
</dbReference>
<reference evidence="1 2" key="1">
    <citation type="journal article" date="2017" name="Chemistry">
        <title>Isolation, Biosynthesis and Chemical Modifications of Rubterolones A-F: Rare Tropolone Alkaloids from Actinomadura sp. 5-2.</title>
        <authorList>
            <person name="Guo H."/>
            <person name="Benndorf R."/>
            <person name="Leichnitz D."/>
            <person name="Klassen J.L."/>
            <person name="Vollmers J."/>
            <person name="Gorls H."/>
            <person name="Steinacker M."/>
            <person name="Weigel C."/>
            <person name="Dahse H.M."/>
            <person name="Kaster A.K."/>
            <person name="de Beer Z.W."/>
            <person name="Poulsen M."/>
            <person name="Beemelmanns C."/>
        </authorList>
    </citation>
    <scope>NUCLEOTIDE SEQUENCE [LARGE SCALE GENOMIC DNA]</scope>
    <source>
        <strain evidence="1 2">5-2</strain>
    </source>
</reference>
<keyword evidence="1" id="KW-0808">Transferase</keyword>
<gene>
    <name evidence="1" type="ORF">BTM25_18450</name>
</gene>
<keyword evidence="1" id="KW-0489">Methyltransferase</keyword>
<dbReference type="CDD" id="cd02440">
    <property type="entry name" value="AdoMet_MTases"/>
    <property type="match status" value="1"/>
</dbReference>
<dbReference type="AlphaFoldDB" id="A0A2P4UQW2"/>
<accession>A0A2P4UQW2</accession>
<dbReference type="EMBL" id="MTBP01000001">
    <property type="protein sequence ID" value="POM27431.1"/>
    <property type="molecule type" value="Genomic_DNA"/>
</dbReference>
<dbReference type="Gene3D" id="3.40.50.150">
    <property type="entry name" value="Vaccinia Virus protein VP39"/>
    <property type="match status" value="1"/>
</dbReference>
<dbReference type="Pfam" id="PF04672">
    <property type="entry name" value="Methyltransf_19"/>
    <property type="match status" value="1"/>
</dbReference>
<evidence type="ECO:0000313" key="1">
    <source>
        <dbReference type="EMBL" id="POM27431.1"/>
    </source>
</evidence>
<keyword evidence="2" id="KW-1185">Reference proteome</keyword>
<sequence length="268" mass="28826">MPDIEDARAPRELDVSRATAARMYDYYLGGKDNFAADREAAEAVLAAAPEVRPIAVENRRFLQRAVRYLAREAGIRQFLDLGTGLPTQGNVHEIAQAAAPDARVVYVDSDPIVLVHARALLAGTGTTAVLTADLRDPDTVLTDPQVRSLIDFDEPVAVLLAAVLHFVPDVDEPHRLVRQYVGATAPGSHLVVSHVTGDTRPASAGGAEKAYRNTANPATLRSLPDIERFFSGLDLVEPGVVPVPAWRPDAGTVPAENIWMYGGVARKP</sequence>